<evidence type="ECO:0000256" key="1">
    <source>
        <dbReference type="SAM" id="MobiDB-lite"/>
    </source>
</evidence>
<sequence>MNRCIHLLLDFLKETGDHKMLLDLAIQLKYTPDLEKKYLRDNEREGISKEAFFLSVQILSRLKSEYAITNNRCENEHLLIQVYQYYKRVSRIACWQQKDNTLSKLLLNVYQNIVGTKEDVSIDIIIKYCQKLQTKEKKIEYKSNIANNENDLTSPIPNSKSTSTLNSSQALSTQMSLENQKRLYSPQVSHALPLNTQLSNQIMSRFAPYTQSPLMFPMTQETSYNYTLQQKLQATKQILKRNNSKPKAEKRSASSKTDKLDTNRLSSGKQKKNINLKINIDSKIIRNSKLSINKPTKRSKTNRLELSKPLNISHNTPNELKSSHNLDSISEINTPPNSMGQSQKQKPNISSSDILKNVKHPMISTLLAMDKSKPTLKTKTTSSRNPKSVYIDLDSATEQARLKSTIFQNKSPEVKKTAIVPLSPAMLLSSCPGLSITPVVNTNDNRKANETSLASCHVQNITKTTKNFNFEQLQHLSNSLTITKSEKNVNKKSKPELILID</sequence>
<dbReference type="OrthoDB" id="77564at2759"/>
<proteinExistence type="predicted"/>
<gene>
    <name evidence="2" type="primary">Cabin1_0</name>
</gene>
<evidence type="ECO:0000313" key="2">
    <source>
        <dbReference type="EMBL" id="MBW11815.1"/>
    </source>
</evidence>
<reference evidence="2" key="1">
    <citation type="submission" date="2017-10" db="EMBL/GenBank/DDBJ databases">
        <title>Transcriptome Assembly of Sugarcane Aphid Adults.</title>
        <authorList>
            <person name="Scully E.D."/>
            <person name="Palmer N.A."/>
            <person name="Geib S.M."/>
            <person name="Sarath G."/>
            <person name="Sattler S.E."/>
        </authorList>
    </citation>
    <scope>NUCLEOTIDE SEQUENCE</scope>
    <source>
        <tissue evidence="2">Whole body</tissue>
    </source>
</reference>
<feature type="compositionally biased region" description="Polar residues" evidence="1">
    <location>
        <begin position="310"/>
        <end position="354"/>
    </location>
</feature>
<accession>A0A2H8TCI2</accession>
<feature type="region of interest" description="Disordered" evidence="1">
    <location>
        <begin position="291"/>
        <end position="354"/>
    </location>
</feature>
<feature type="compositionally biased region" description="Basic and acidic residues" evidence="1">
    <location>
        <begin position="246"/>
        <end position="262"/>
    </location>
</feature>
<dbReference type="EMBL" id="GFXV01000010">
    <property type="protein sequence ID" value="MBW11815.1"/>
    <property type="molecule type" value="Transcribed_RNA"/>
</dbReference>
<feature type="region of interest" description="Disordered" evidence="1">
    <location>
        <begin position="148"/>
        <end position="172"/>
    </location>
</feature>
<name>A0A2H8TCI2_9HEMI</name>
<feature type="region of interest" description="Disordered" evidence="1">
    <location>
        <begin position="238"/>
        <end position="273"/>
    </location>
</feature>
<protein>
    <submittedName>
        <fullName evidence="2">Calcineurin-binding protein cabin-1</fullName>
    </submittedName>
</protein>
<organism evidence="2">
    <name type="scientific">Melanaphis sacchari</name>
    <dbReference type="NCBI Taxonomy" id="742174"/>
    <lineage>
        <taxon>Eukaryota</taxon>
        <taxon>Metazoa</taxon>
        <taxon>Ecdysozoa</taxon>
        <taxon>Arthropoda</taxon>
        <taxon>Hexapoda</taxon>
        <taxon>Insecta</taxon>
        <taxon>Pterygota</taxon>
        <taxon>Neoptera</taxon>
        <taxon>Paraneoptera</taxon>
        <taxon>Hemiptera</taxon>
        <taxon>Sternorrhyncha</taxon>
        <taxon>Aphidomorpha</taxon>
        <taxon>Aphidoidea</taxon>
        <taxon>Aphididae</taxon>
        <taxon>Aphidini</taxon>
        <taxon>Melanaphis</taxon>
    </lineage>
</organism>
<dbReference type="AlphaFoldDB" id="A0A2H8TCI2"/>